<comment type="subcellular location">
    <subcellularLocation>
        <location evidence="2">Cell inner membrane</location>
        <topology evidence="2">Single-pass type II membrane protein</topology>
    </subcellularLocation>
</comment>
<dbReference type="GO" id="GO:0030288">
    <property type="term" value="C:outer membrane-bounded periplasmic space"/>
    <property type="evidence" value="ECO:0007669"/>
    <property type="project" value="TreeGrafter"/>
</dbReference>
<evidence type="ECO:0000256" key="7">
    <source>
        <dbReference type="ARBA" id="ARBA00018638"/>
    </source>
</evidence>
<dbReference type="InterPro" id="IPR036950">
    <property type="entry name" value="PBP_transglycosylase"/>
</dbReference>
<dbReference type="GO" id="GO:0009252">
    <property type="term" value="P:peptidoglycan biosynthetic process"/>
    <property type="evidence" value="ECO:0007669"/>
    <property type="project" value="UniProtKB-UniPathway"/>
</dbReference>
<evidence type="ECO:0000256" key="1">
    <source>
        <dbReference type="ARBA" id="ARBA00002624"/>
    </source>
</evidence>
<dbReference type="EC" id="2.4.99.28" evidence="25"/>
<evidence type="ECO:0000256" key="14">
    <source>
        <dbReference type="ARBA" id="ARBA00022692"/>
    </source>
</evidence>
<name>F3L0N2_9GAMM</name>
<evidence type="ECO:0000256" key="5">
    <source>
        <dbReference type="ARBA" id="ARBA00007739"/>
    </source>
</evidence>
<evidence type="ECO:0000256" key="12">
    <source>
        <dbReference type="ARBA" id="ARBA00022676"/>
    </source>
</evidence>
<dbReference type="EMBL" id="AEIG01000024">
    <property type="protein sequence ID" value="EGG30089.1"/>
    <property type="molecule type" value="Genomic_DNA"/>
</dbReference>
<dbReference type="STRING" id="2518989.IMCC3088_974"/>
<dbReference type="Proteomes" id="UP000005615">
    <property type="component" value="Unassembled WGS sequence"/>
</dbReference>
<keyword evidence="13" id="KW-0808">Transferase</keyword>
<keyword evidence="20" id="KW-0472">Membrane</keyword>
<dbReference type="Gene3D" id="3.40.710.10">
    <property type="entry name" value="DD-peptidase/beta-lactamase superfamily"/>
    <property type="match status" value="2"/>
</dbReference>
<comment type="similarity">
    <text evidence="4">In the C-terminal section; belongs to the transpeptidase family.</text>
</comment>
<keyword evidence="8" id="KW-1003">Cell membrane</keyword>
<evidence type="ECO:0000256" key="17">
    <source>
        <dbReference type="ARBA" id="ARBA00022968"/>
    </source>
</evidence>
<keyword evidence="11" id="KW-0645">Protease</keyword>
<evidence type="ECO:0000256" key="15">
    <source>
        <dbReference type="ARBA" id="ARBA00022801"/>
    </source>
</evidence>
<evidence type="ECO:0000256" key="19">
    <source>
        <dbReference type="ARBA" id="ARBA00022989"/>
    </source>
</evidence>
<dbReference type="Pfam" id="PF00912">
    <property type="entry name" value="Transgly"/>
    <property type="match status" value="1"/>
</dbReference>
<comment type="pathway">
    <text evidence="27">Glycan biosynthesis.</text>
</comment>
<comment type="function">
    <text evidence="1">Cell wall formation. Synthesis of cross-linked peptidoglycan from the lipid intermediates. The enzyme has a penicillin-insensitive transglycosylase N-terminal domain (formation of linear glycan strands) and a penicillin-sensitive transpeptidase C-terminal domain (cross-linking of the peptide subunits).</text>
</comment>
<keyword evidence="29" id="KW-1185">Reference proteome</keyword>
<dbReference type="AlphaFoldDB" id="F3L0N2"/>
<dbReference type="OrthoDB" id="9766909at2"/>
<evidence type="ECO:0000256" key="9">
    <source>
        <dbReference type="ARBA" id="ARBA00022519"/>
    </source>
</evidence>
<evidence type="ECO:0000313" key="28">
    <source>
        <dbReference type="EMBL" id="EGG30089.1"/>
    </source>
</evidence>
<keyword evidence="14" id="KW-0812">Transmembrane</keyword>
<comment type="catalytic activity">
    <reaction evidence="24">
        <text>Preferential cleavage: (Ac)2-L-Lys-D-Ala-|-D-Ala. Also transpeptidation of peptidyl-alanyl moieties that are N-acyl substituents of D-alanine.</text>
        <dbReference type="EC" id="3.4.16.4"/>
    </reaction>
</comment>
<evidence type="ECO:0000256" key="10">
    <source>
        <dbReference type="ARBA" id="ARBA00022645"/>
    </source>
</evidence>
<keyword evidence="18" id="KW-0573">Peptidoglycan synthesis</keyword>
<evidence type="ECO:0000256" key="6">
    <source>
        <dbReference type="ARBA" id="ARBA00012448"/>
    </source>
</evidence>
<dbReference type="SUPFAM" id="SSF53955">
    <property type="entry name" value="Lysozyme-like"/>
    <property type="match status" value="1"/>
</dbReference>
<dbReference type="GO" id="GO:0071555">
    <property type="term" value="P:cell wall organization"/>
    <property type="evidence" value="ECO:0007669"/>
    <property type="project" value="UniProtKB-KW"/>
</dbReference>
<organism evidence="28 29">
    <name type="scientific">Aequoribacter fuscus</name>
    <dbReference type="NCBI Taxonomy" id="2518989"/>
    <lineage>
        <taxon>Bacteria</taxon>
        <taxon>Pseudomonadati</taxon>
        <taxon>Pseudomonadota</taxon>
        <taxon>Gammaproteobacteria</taxon>
        <taxon>Cellvibrionales</taxon>
        <taxon>Halieaceae</taxon>
        <taxon>Aequoribacter</taxon>
    </lineage>
</organism>
<evidence type="ECO:0000256" key="16">
    <source>
        <dbReference type="ARBA" id="ARBA00022960"/>
    </source>
</evidence>
<evidence type="ECO:0000256" key="3">
    <source>
        <dbReference type="ARBA" id="ARBA00004752"/>
    </source>
</evidence>
<comment type="similarity">
    <text evidence="5">In the N-terminal section; belongs to the glycosyltransferase 51 family.</text>
</comment>
<dbReference type="InterPro" id="IPR031376">
    <property type="entry name" value="PCB_OB"/>
</dbReference>
<dbReference type="Pfam" id="PF17092">
    <property type="entry name" value="PCB_OB"/>
    <property type="match status" value="1"/>
</dbReference>
<comment type="caution">
    <text evidence="28">The sequence shown here is derived from an EMBL/GenBank/DDBJ whole genome shotgun (WGS) entry which is preliminary data.</text>
</comment>
<evidence type="ECO:0000256" key="21">
    <source>
        <dbReference type="ARBA" id="ARBA00023251"/>
    </source>
</evidence>
<comment type="catalytic activity">
    <reaction evidence="26">
        <text>[GlcNAc-(1-&gt;4)-Mur2Ac(oyl-L-Ala-gamma-D-Glu-L-Lys-D-Ala-D-Ala)](n)-di-trans,octa-cis-undecaprenyl diphosphate + beta-D-GlcNAc-(1-&gt;4)-Mur2Ac(oyl-L-Ala-gamma-D-Glu-L-Lys-D-Ala-D-Ala)-di-trans,octa-cis-undecaprenyl diphosphate = [GlcNAc-(1-&gt;4)-Mur2Ac(oyl-L-Ala-gamma-D-Glu-L-Lys-D-Ala-D-Ala)](n+1)-di-trans,octa-cis-undecaprenyl diphosphate + di-trans,octa-cis-undecaprenyl diphosphate + H(+)</text>
        <dbReference type="Rhea" id="RHEA:23708"/>
        <dbReference type="Rhea" id="RHEA-COMP:9602"/>
        <dbReference type="Rhea" id="RHEA-COMP:9603"/>
        <dbReference type="ChEBI" id="CHEBI:15378"/>
        <dbReference type="ChEBI" id="CHEBI:58405"/>
        <dbReference type="ChEBI" id="CHEBI:60033"/>
        <dbReference type="ChEBI" id="CHEBI:78435"/>
        <dbReference type="EC" id="2.4.99.28"/>
    </reaction>
</comment>
<evidence type="ECO:0000256" key="26">
    <source>
        <dbReference type="ARBA" id="ARBA00049902"/>
    </source>
</evidence>
<dbReference type="SUPFAM" id="SSF56601">
    <property type="entry name" value="beta-lactamase/transpeptidase-like"/>
    <property type="match status" value="1"/>
</dbReference>
<dbReference type="InterPro" id="IPR050396">
    <property type="entry name" value="Glycosyltr_51/Transpeptidase"/>
</dbReference>
<dbReference type="PANTHER" id="PTHR32282">
    <property type="entry name" value="BINDING PROTEIN TRANSPEPTIDASE, PUTATIVE-RELATED"/>
    <property type="match status" value="1"/>
</dbReference>
<dbReference type="InterPro" id="IPR001264">
    <property type="entry name" value="Glyco_trans_51"/>
</dbReference>
<keyword evidence="10" id="KW-0121">Carboxypeptidase</keyword>
<keyword evidence="16" id="KW-0133">Cell shape</keyword>
<evidence type="ECO:0000256" key="24">
    <source>
        <dbReference type="ARBA" id="ARBA00034000"/>
    </source>
</evidence>
<dbReference type="GO" id="GO:0008955">
    <property type="term" value="F:peptidoglycan glycosyltransferase activity"/>
    <property type="evidence" value="ECO:0007669"/>
    <property type="project" value="UniProtKB-EC"/>
</dbReference>
<keyword evidence="22" id="KW-0511">Multifunctional enzyme</keyword>
<protein>
    <recommendedName>
        <fullName evidence="7">Penicillin-binding protein 1A</fullName>
        <ecNumber evidence="25">2.4.99.28</ecNumber>
        <ecNumber evidence="6">3.4.16.4</ecNumber>
    </recommendedName>
</protein>
<evidence type="ECO:0000313" key="29">
    <source>
        <dbReference type="Proteomes" id="UP000005615"/>
    </source>
</evidence>
<dbReference type="NCBIfam" id="TIGR02074">
    <property type="entry name" value="PBP_1a_fam"/>
    <property type="match status" value="1"/>
</dbReference>
<keyword evidence="19" id="KW-1133">Transmembrane helix</keyword>
<dbReference type="GO" id="GO:0009002">
    <property type="term" value="F:serine-type D-Ala-D-Ala carboxypeptidase activity"/>
    <property type="evidence" value="ECO:0007669"/>
    <property type="project" value="UniProtKB-EC"/>
</dbReference>
<evidence type="ECO:0000256" key="18">
    <source>
        <dbReference type="ARBA" id="ARBA00022984"/>
    </source>
</evidence>
<dbReference type="UniPathway" id="UPA00219"/>
<dbReference type="FunFam" id="1.10.3810.10:FF:000003">
    <property type="entry name" value="Penicillin-binding protein 1a"/>
    <property type="match status" value="1"/>
</dbReference>
<evidence type="ECO:0000256" key="23">
    <source>
        <dbReference type="ARBA" id="ARBA00023316"/>
    </source>
</evidence>
<sequence length="782" mass="85842">MGACGVVWGLAGLYLYLSPGLPAPETLKEVKLQTPMKVYSSDGQLIAQFGEQKRTPLTFDEIPEPFIQALLAAEDDNFFNHGGIDFMGLARAMSQLVVSGSIVSGGSTLTMQVARNYFLTLDQTFIRKFNEILLAIEIERALSKQEIFELYFNRVFLGHRAYGFEAASEVYYGRSIKELSLSQWALLAGIPKAPSRDNPVSDPQAAKDRRNWILGRMVKLGYITSTEAEAAKQEPVLASLHGGQVELRADYVAELVRAEMLERFGNSAYTDGYVVTTSINGNLQATARRAVINGLQEYDRRHGYRGAEAKLPGDPMINKTEWQEALNQRPSIADMQAAAVIDVNERDINAMLSSGRTVQIAWQNGLQQANPYINEDLFGRSPTKASDVVAVGDVIRIRERINGDFELTQLPAAQAALVSLEAKTGRILSLVGGIGFSKSKFNRATQAKRQPGSSFKPFIYAAALDAGMTAASLVNDAPLVFKDASLEGVWRPENDGGKFYGPTRLRWALTKSRNLVSIRILEKMGVRNMLKYASTLGFSTDEFAPDLSLALGTHAMTPIEIAKAYALLANGGFLIEPFIIERIESATGELLFEANPAQACDPCKTREEVSMADVLAGNIETPQAPRVMDERIHFILDSMLKDVVKLGTGRAALSLKRNDLAGKTGTTNGPRDAWFSGYNPNIVTTTWVGFDDFSELGSREFGGTAALPIWIDFMREALKGQPEIDRQIPPGIVRATIDSETGLLARSGQKNTLEEYFRAELAPKRYADEAQTGSQDLLLDVF</sequence>
<keyword evidence="17" id="KW-0735">Signal-anchor</keyword>
<dbReference type="eggNOG" id="COG5009">
    <property type="taxonomic scope" value="Bacteria"/>
</dbReference>
<dbReference type="GO" id="GO:0005886">
    <property type="term" value="C:plasma membrane"/>
    <property type="evidence" value="ECO:0007669"/>
    <property type="project" value="UniProtKB-SubCell"/>
</dbReference>
<keyword evidence="23" id="KW-0961">Cell wall biogenesis/degradation</keyword>
<keyword evidence="15" id="KW-0378">Hydrolase</keyword>
<evidence type="ECO:0000256" key="2">
    <source>
        <dbReference type="ARBA" id="ARBA00004249"/>
    </source>
</evidence>
<keyword evidence="21" id="KW-0046">Antibiotic resistance</keyword>
<dbReference type="GO" id="GO:0046677">
    <property type="term" value="P:response to antibiotic"/>
    <property type="evidence" value="ECO:0007669"/>
    <property type="project" value="UniProtKB-KW"/>
</dbReference>
<dbReference type="InterPro" id="IPR012338">
    <property type="entry name" value="Beta-lactam/transpept-like"/>
</dbReference>
<reference evidence="28 29" key="1">
    <citation type="journal article" date="2011" name="J. Bacteriol.">
        <title>Genome sequence of strain IMCC3088, a proteorhodopsin-containing marine bacterium belonging to the OM60/NOR5 clade.</title>
        <authorList>
            <person name="Jang Y."/>
            <person name="Oh H.M."/>
            <person name="Kang I."/>
            <person name="Lee K."/>
            <person name="Yang S.J."/>
            <person name="Cho J.C."/>
        </authorList>
    </citation>
    <scope>NUCLEOTIDE SEQUENCE [LARGE SCALE GENOMIC DNA]</scope>
    <source>
        <strain evidence="28 29">IMCC3088</strain>
    </source>
</reference>
<evidence type="ECO:0000256" key="11">
    <source>
        <dbReference type="ARBA" id="ARBA00022670"/>
    </source>
</evidence>
<dbReference type="GO" id="GO:0006508">
    <property type="term" value="P:proteolysis"/>
    <property type="evidence" value="ECO:0007669"/>
    <property type="project" value="UniProtKB-KW"/>
</dbReference>
<evidence type="ECO:0000256" key="27">
    <source>
        <dbReference type="ARBA" id="ARBA00060592"/>
    </source>
</evidence>
<evidence type="ECO:0000256" key="20">
    <source>
        <dbReference type="ARBA" id="ARBA00023136"/>
    </source>
</evidence>
<dbReference type="Pfam" id="PF00905">
    <property type="entry name" value="Transpeptidase"/>
    <property type="match status" value="1"/>
</dbReference>
<gene>
    <name evidence="28" type="ORF">IMCC3088_974</name>
</gene>
<evidence type="ECO:0000256" key="25">
    <source>
        <dbReference type="ARBA" id="ARBA00044770"/>
    </source>
</evidence>
<dbReference type="GO" id="GO:0008658">
    <property type="term" value="F:penicillin binding"/>
    <property type="evidence" value="ECO:0007669"/>
    <property type="project" value="InterPro"/>
</dbReference>
<dbReference type="EC" id="3.4.16.4" evidence="6"/>
<comment type="pathway">
    <text evidence="3">Cell wall biogenesis; peptidoglycan biosynthesis.</text>
</comment>
<dbReference type="PANTHER" id="PTHR32282:SF27">
    <property type="entry name" value="PENICILLIN-BINDING PROTEIN 1A"/>
    <property type="match status" value="1"/>
</dbReference>
<keyword evidence="12" id="KW-0328">Glycosyltransferase</keyword>
<accession>F3L0N2</accession>
<evidence type="ECO:0000256" key="8">
    <source>
        <dbReference type="ARBA" id="ARBA00022475"/>
    </source>
</evidence>
<evidence type="ECO:0000256" key="4">
    <source>
        <dbReference type="ARBA" id="ARBA00007090"/>
    </source>
</evidence>
<dbReference type="InterPro" id="IPR023346">
    <property type="entry name" value="Lysozyme-like_dom_sf"/>
</dbReference>
<evidence type="ECO:0000256" key="22">
    <source>
        <dbReference type="ARBA" id="ARBA00023268"/>
    </source>
</evidence>
<dbReference type="GO" id="GO:0008360">
    <property type="term" value="P:regulation of cell shape"/>
    <property type="evidence" value="ECO:0007669"/>
    <property type="project" value="UniProtKB-KW"/>
</dbReference>
<dbReference type="Gene3D" id="1.10.3810.10">
    <property type="entry name" value="Biosynthetic peptidoglycan transglycosylase-like"/>
    <property type="match status" value="1"/>
</dbReference>
<dbReference type="InterPro" id="IPR001460">
    <property type="entry name" value="PCN-bd_Tpept"/>
</dbReference>
<keyword evidence="9" id="KW-0997">Cell inner membrane</keyword>
<evidence type="ECO:0000256" key="13">
    <source>
        <dbReference type="ARBA" id="ARBA00022679"/>
    </source>
</evidence>
<proteinExistence type="inferred from homology"/>